<dbReference type="SUPFAM" id="SSF143120">
    <property type="entry name" value="YefM-like"/>
    <property type="match status" value="1"/>
</dbReference>
<dbReference type="AlphaFoldDB" id="A0A142W244"/>
<dbReference type="Pfam" id="PF13426">
    <property type="entry name" value="PAS_9"/>
    <property type="match status" value="1"/>
</dbReference>
<evidence type="ECO:0000313" key="4">
    <source>
        <dbReference type="Proteomes" id="UP000076234"/>
    </source>
</evidence>
<comment type="similarity">
    <text evidence="1">Belongs to the phD/YefM antitoxin family.</text>
</comment>
<proteinExistence type="inferred from homology"/>
<gene>
    <name evidence="3" type="ORF">AOA14_15600</name>
</gene>
<sequence>MATAQEPERVSAADFIRGFASWRLRSARRPVVVTHHGKDAHVLISHDDYRRLRKPASGEAVDALQASLANLVEAIRDAVLLFDRDRRIVALNPAARDLVAGDDDLLGRQLVEIFPGFGASLAASHVARLIECRERFAGEVPGLLHPRQWLRVDLVPVPAGGAMILRDTSATFEGAVEGDTRAATIAAIEAQGMIGHARLSVREAIEDANSALISMVGVDALAIRRVRFSALLSIATRRCFAEALETVFRTGEPARVEAELISREGEAVPVTLSIAERRGAYASDGAVVVAVPRSPRAG</sequence>
<dbReference type="Gene3D" id="3.40.1620.10">
    <property type="entry name" value="YefM-like domain"/>
    <property type="match status" value="1"/>
</dbReference>
<dbReference type="KEGG" id="ster:AOA14_15600"/>
<protein>
    <submittedName>
        <fullName evidence="3">PAS sensor protein</fullName>
    </submittedName>
</protein>
<dbReference type="Pfam" id="PF08448">
    <property type="entry name" value="PAS_4"/>
    <property type="match status" value="1"/>
</dbReference>
<feature type="domain" description="PAS" evidence="2">
    <location>
        <begin position="183"/>
        <end position="249"/>
    </location>
</feature>
<dbReference type="InterPro" id="IPR035965">
    <property type="entry name" value="PAS-like_dom_sf"/>
</dbReference>
<dbReference type="STRING" id="1219058.AOA14_15600"/>
<dbReference type="Gene3D" id="3.30.450.20">
    <property type="entry name" value="PAS domain"/>
    <property type="match status" value="2"/>
</dbReference>
<evidence type="ECO:0000256" key="1">
    <source>
        <dbReference type="ARBA" id="ARBA00009981"/>
    </source>
</evidence>
<reference evidence="3 4" key="2">
    <citation type="journal article" date="2016" name="Genome Announc.">
        <title>Complete Genome Sequence of Sphingopyxis terrae Strain 203-1 (NBRC 111660), a Polyethylene Glycol Degrader.</title>
        <authorList>
            <person name="Ohtsubo Y."/>
            <person name="Nonoyama S."/>
            <person name="Nagata Y."/>
            <person name="Numata M."/>
            <person name="Tsuchikane K."/>
            <person name="Hosoyama A."/>
            <person name="Yamazoe A."/>
            <person name="Tsuda M."/>
            <person name="Fujita N."/>
            <person name="Kawai F."/>
        </authorList>
    </citation>
    <scope>NUCLEOTIDE SEQUENCE [LARGE SCALE GENOMIC DNA]</scope>
    <source>
        <strain evidence="3 4">203-1</strain>
    </source>
</reference>
<feature type="domain" description="PAS" evidence="2">
    <location>
        <begin position="66"/>
        <end position="131"/>
    </location>
</feature>
<organism evidence="3 4">
    <name type="scientific">Sphingopyxis terrae subsp. terrae NBRC 15098</name>
    <dbReference type="NCBI Taxonomy" id="1219058"/>
    <lineage>
        <taxon>Bacteria</taxon>
        <taxon>Pseudomonadati</taxon>
        <taxon>Pseudomonadota</taxon>
        <taxon>Alphaproteobacteria</taxon>
        <taxon>Sphingomonadales</taxon>
        <taxon>Sphingomonadaceae</taxon>
        <taxon>Sphingopyxis</taxon>
    </lineage>
</organism>
<dbReference type="CDD" id="cd00130">
    <property type="entry name" value="PAS"/>
    <property type="match status" value="1"/>
</dbReference>
<dbReference type="InterPro" id="IPR013656">
    <property type="entry name" value="PAS_4"/>
</dbReference>
<dbReference type="InterPro" id="IPR036165">
    <property type="entry name" value="YefM-like_sf"/>
</dbReference>
<name>A0A142W244_9SPHN</name>
<evidence type="ECO:0000259" key="2">
    <source>
        <dbReference type="SMART" id="SM00091"/>
    </source>
</evidence>
<dbReference type="EMBL" id="CP013342">
    <property type="protein sequence ID" value="AMU96032.1"/>
    <property type="molecule type" value="Genomic_DNA"/>
</dbReference>
<dbReference type="InterPro" id="IPR000014">
    <property type="entry name" value="PAS"/>
</dbReference>
<dbReference type="SUPFAM" id="SSF55785">
    <property type="entry name" value="PYP-like sensor domain (PAS domain)"/>
    <property type="match status" value="2"/>
</dbReference>
<accession>A0A142W244</accession>
<dbReference type="Proteomes" id="UP000076234">
    <property type="component" value="Chromosome"/>
</dbReference>
<reference evidence="4" key="1">
    <citation type="submission" date="2015-11" db="EMBL/GenBank/DDBJ databases">
        <title>Complete genome sequence of a polyethylene glycol-degrading strain Sphingopyxis terrae strain 203-1 (NBRC 15098).</title>
        <authorList>
            <person name="Yoshiyuki O."/>
            <person name="Shouta N."/>
            <person name="Nagata Y."/>
            <person name="Numata M."/>
            <person name="Tsuchikane K."/>
            <person name="Hosoyama A."/>
            <person name="Yamazoe A."/>
            <person name="Tsuda M."/>
            <person name="Fujita N."/>
            <person name="Kawai F."/>
        </authorList>
    </citation>
    <scope>NUCLEOTIDE SEQUENCE [LARGE SCALE GENOMIC DNA]</scope>
    <source>
        <strain evidence="4">203-1</strain>
    </source>
</reference>
<dbReference type="SMART" id="SM00091">
    <property type="entry name" value="PAS"/>
    <property type="match status" value="2"/>
</dbReference>
<evidence type="ECO:0000313" key="3">
    <source>
        <dbReference type="EMBL" id="AMU96032.1"/>
    </source>
</evidence>